<reference evidence="2 3" key="1">
    <citation type="submission" date="2018-08" db="EMBL/GenBank/DDBJ databases">
        <title>Genomic Encyclopedia of Type Strains, Phase IV (KMG-IV): sequencing the most valuable type-strain genomes for metagenomic binning, comparative biology and taxonomic classification.</title>
        <authorList>
            <person name="Goeker M."/>
        </authorList>
    </citation>
    <scope>NUCLEOTIDE SEQUENCE [LARGE SCALE GENOMIC DNA]</scope>
    <source>
        <strain evidence="2 3">DSM 26022</strain>
    </source>
</reference>
<accession>A0A3E0HBG2</accession>
<evidence type="ECO:0000313" key="3">
    <source>
        <dbReference type="Proteomes" id="UP000256774"/>
    </source>
</evidence>
<proteinExistence type="predicted"/>
<gene>
    <name evidence="2" type="ORF">DFR26_0763</name>
</gene>
<dbReference type="RefSeq" id="WP_116207585.1">
    <property type="nucleotide sequence ID" value="NZ_QUNR01000001.1"/>
</dbReference>
<feature type="signal peptide" evidence="1">
    <location>
        <begin position="1"/>
        <end position="18"/>
    </location>
</feature>
<evidence type="ECO:0000313" key="2">
    <source>
        <dbReference type="EMBL" id="REH40562.1"/>
    </source>
</evidence>
<comment type="caution">
    <text evidence="2">The sequence shown here is derived from an EMBL/GenBank/DDBJ whole genome shotgun (WGS) entry which is preliminary data.</text>
</comment>
<name>A0A3E0HBG2_9GAMM</name>
<organism evidence="2 3">
    <name type="scientific">Paraperlucidibaca baekdonensis</name>
    <dbReference type="NCBI Taxonomy" id="748120"/>
    <lineage>
        <taxon>Bacteria</taxon>
        <taxon>Pseudomonadati</taxon>
        <taxon>Pseudomonadota</taxon>
        <taxon>Gammaproteobacteria</taxon>
        <taxon>Moraxellales</taxon>
        <taxon>Moraxellaceae</taxon>
        <taxon>Paraperlucidibaca</taxon>
    </lineage>
</organism>
<dbReference type="EMBL" id="QUNR01000001">
    <property type="protein sequence ID" value="REH40562.1"/>
    <property type="molecule type" value="Genomic_DNA"/>
</dbReference>
<dbReference type="OrthoDB" id="4502978at2"/>
<feature type="chain" id="PRO_5017780579" evidence="1">
    <location>
        <begin position="19"/>
        <end position="821"/>
    </location>
</feature>
<evidence type="ECO:0000256" key="1">
    <source>
        <dbReference type="SAM" id="SignalP"/>
    </source>
</evidence>
<keyword evidence="1" id="KW-0732">Signal</keyword>
<sequence length="821" mass="88966">MRVFVLLGCLLVGAGVRADALARFFPEPPAPTPALWWAIDTRLPLAIEPLQQWFDGTAPGQPAQSLRPLPADGVGIGLLAGVPDAQGQWAVRELMAPWPLNLTRVWPNESRHRQVHITQAQSVGEQIVLQLPLPGEVVRDVRAELWLPRMGPPQGPYAVDVTLADSASQALVAIDNGDHITVSLSDLMQPWPLAQAAVATLTVRVSSDSPWSIAPIQAARPARWRLSWESPSAVLSGRAQWQRVLQSLLMHNGARTQSVADLPAKLQAHVQGTAVPKETAVMFRPALLPEACGGRNGLLIDASSDTRAVAITQWLDATLQGPMQPYRVQARQHQGQFLGADVQYAAPRLGRALWPGDHGFMRCQAPADCDDISAYQPTLQQRARSASHAGVTLTDTALGPNDQLSVREATEPSINAVAIGQPLLIDAGADPTSATGRAQFLAWLAADATLWLRDGDDGELLWRWQPSSWQAYRDALRDKSASQPQSVSADALQLWRGASGERILYALQAGRLIALDLRQPERPIVLALTLDDVVVDSLSILPSVSGSNAPPELLLGVHPVDTSTTHDMVHLLQINGRTGERRWQAISPADAPQWPQPWSFITWQQRLQAYAVDHLGRIWRLRANQSDALFEPPTIIAETSENSAAVAQITRPDLSIQRDANGRARVALTLAGQHVATDPVHVFAWLDEDRESPLLLASLPRWRSATAPPAHSIGWQRHFTDTSMIGLSPRWLAGQIVLTVEAASAPPAPCLAAQISTTLYELPWRKGASMAKVTELGSSAAAPAAPVVSATGQLHWLGQTQAIAGPTLKAYRRRLSKQAEP</sequence>
<dbReference type="AlphaFoldDB" id="A0A3E0HBG2"/>
<protein>
    <submittedName>
        <fullName evidence="2">Uncharacterized protein</fullName>
    </submittedName>
</protein>
<dbReference type="Proteomes" id="UP000256774">
    <property type="component" value="Unassembled WGS sequence"/>
</dbReference>
<keyword evidence="3" id="KW-1185">Reference proteome</keyword>